<dbReference type="VEuPathDB" id="FungiDB:H310_06610"/>
<name>A0A3R6WP74_9STRA</name>
<comment type="subcellular location">
    <subcellularLocation>
        <location evidence="1">Nucleus</location>
    </subcellularLocation>
</comment>
<evidence type="ECO:0000259" key="8">
    <source>
        <dbReference type="PROSITE" id="PS51184"/>
    </source>
</evidence>
<feature type="region of interest" description="Disordered" evidence="6">
    <location>
        <begin position="604"/>
        <end position="634"/>
    </location>
</feature>
<dbReference type="SUPFAM" id="SSF48371">
    <property type="entry name" value="ARM repeat"/>
    <property type="match status" value="1"/>
</dbReference>
<evidence type="ECO:0000256" key="7">
    <source>
        <dbReference type="SAM" id="SignalP"/>
    </source>
</evidence>
<dbReference type="PANTHER" id="PTHR12663:SF0">
    <property type="entry name" value="PRECOCIOUS DISSOCIATION OF SISTERS 5, ISOFORM A"/>
    <property type="match status" value="1"/>
</dbReference>
<evidence type="ECO:0000256" key="1">
    <source>
        <dbReference type="ARBA" id="ARBA00004123"/>
    </source>
</evidence>
<feature type="compositionally biased region" description="Acidic residues" evidence="6">
    <location>
        <begin position="607"/>
        <end position="626"/>
    </location>
</feature>
<dbReference type="GO" id="GO:0051301">
    <property type="term" value="P:cell division"/>
    <property type="evidence" value="ECO:0007669"/>
    <property type="project" value="UniProtKB-KW"/>
</dbReference>
<evidence type="ECO:0000313" key="10">
    <source>
        <dbReference type="Proteomes" id="UP000285060"/>
    </source>
</evidence>
<dbReference type="SUPFAM" id="SSF51197">
    <property type="entry name" value="Clavaminate synthase-like"/>
    <property type="match status" value="1"/>
</dbReference>
<keyword evidence="5" id="KW-0131">Cell cycle</keyword>
<feature type="domain" description="JmjC" evidence="8">
    <location>
        <begin position="380"/>
        <end position="552"/>
    </location>
</feature>
<dbReference type="CDD" id="cd19953">
    <property type="entry name" value="PDS5"/>
    <property type="match status" value="1"/>
</dbReference>
<dbReference type="Pfam" id="PF13621">
    <property type="entry name" value="Cupin_8"/>
    <property type="match status" value="1"/>
</dbReference>
<dbReference type="Gene3D" id="1.25.10.10">
    <property type="entry name" value="Leucine-rich Repeat Variant"/>
    <property type="match status" value="1"/>
</dbReference>
<evidence type="ECO:0000313" key="9">
    <source>
        <dbReference type="EMBL" id="RHY31627.1"/>
    </source>
</evidence>
<keyword evidence="4" id="KW-0539">Nucleus</keyword>
<feature type="region of interest" description="Disordered" evidence="6">
    <location>
        <begin position="1818"/>
        <end position="1857"/>
    </location>
</feature>
<dbReference type="Gene3D" id="2.60.120.650">
    <property type="entry name" value="Cupin"/>
    <property type="match status" value="1"/>
</dbReference>
<evidence type="ECO:0000256" key="3">
    <source>
        <dbReference type="ARBA" id="ARBA00022776"/>
    </source>
</evidence>
<sequence length="1929" mass="214741">MHFVSACTCVAIAWAIVVYHASTSGKDDAEKSTTASPICTDHSSDLAHLGSVSASHATVWLFSLTATEARVSYTSEHNVWGVVTADFSDNDPTLTIALRDLVADTRYTVAIAFVNKSTNVTLRSTTLSLKTLATYMSTVRFAFGSCTMAVPLLHTITGFSGNLDYIATRLKPDFMLLLGDQIYADVDLAHNTELLYRTTVHDHQYATVGMSTPIFSIYDDHEIRNDVQMQQLVCLSASCDPCPCAVAKKRKSSPQTTTKKAPMAPETTSSDSLTVHKMTSQCPALDETNLLASLVYPLSPNSFMDGFYQKKALAIHAPSDRFEQLIHQGLEDLDIKQLLTTTSSEELQAWVQTKRGGEDDDDGKIESVKVESVEAAAILHAAGHSLYFRGSPELSATLIPALAKDLGFGFTATSIHGESQGEIEIFCAKAGHVTDWHFDFMENFSVQVAGKKKWKLQPSSVPYPVRGCTPHYKTQEVVEQQLKIHRLTDPAFDYHPTFDNVSEVTLEPGSVLYFPAGMWHRVECTEDSITMNLSMFPTPHADIVVDALRHVLLQSDRWRRGVSYDTPDAARAYMTDLLNDLKDQIGKLTAADILPERLLIHGRGISGDDDDSDDGDDEDDDDDGDEKEERTKYGAEGKLTKRVLRLDDPALLEDSAIAFRQTTRVKLNPLASVMHHADIPSIHYDTGYAADDLVYILNVGFGHTSYMSSLRLEFQCSPLQAKLIDMIVQAPSATPFSLRTMLDASKELAALSKKKSETRELLVALHFLAHAGYLTVVVNDDFNSEEDISNSELDKSESTALGREFTSESYLEHSDPHIRLLVASCVTELLRVTAPETPFSDHELYEVFVLLVRVLRETTKNNDIAWFTLLETLASVKMCNLAVGLIPDGGHASIDDDHHPDSLVIDIFRCLFERIQDDHSAKVEANMVSIMVGCLEECDVVSPALLETLLEPLLHGDQNPRAYHMAQQVIEKASDHLQNALNLFFNSVLVDASTAHVPMTSDLKDHVHSLIYETHKIQPSLLLYVLPNVCLQLHVDDMETRSNAIALMGRLFASSHADYGAQYLKNFREFLGRFRDVKKEIRLQMITVCSIVAQRKPDLAPLVDAELQLRLQDPEWDVRRLVVNEICDLATHSLSSVSTASLREVGERMKDKKVVIRKEAMTGLAQIYAAHVSISWTTGSKELSHVAHQLSWIPDYVLKCFAYPTQELRLRVVQLIDDILLPKQSTELFRMKGLLFIWKHLDGGSREALRRVFLERMQCRKIIQQFVALKQQFRQEKTSDATNRSTLQRSLKEIQPLLPETEGLSGLVEKLATWKDMKLVKHLEVMCSATSDSTIIRQAREDLVKMTGSKTPLGDFMKNICRKLAMTTVNASSVGCLLEILKDDPSKACAEVLHLIGTIFPHLLTSHIETVDELLVHTSPSSSQHLVQTCLLDLLVSYAKHDNVAAAPPQSLKTALLKHCTKSDSLDVVKKCARILVKLFPGEVGKFTKKLLLPSAELSDGALQTLVVFTKHVPNVVPDAVALFELVVGLFDTPAKKGETKCLALSLLCHLVLYHHVPDPREDDASDSPTHCRHVLDLSFHLLQTSTTKATTPFRTVAATNLLKLTRVARLERQFRIDEWHTLGYVMVDSDESVRRAFLKKLTANLLRHPALNHKYVSYLALASSEPVAELKKEARTLLQSAVQRMRHMYEAARSNADNPACSLMVPEYVIPYVIHLVLHAPWEGESTEDVESVFFLLESLVSHVASEADNISFLLQMLHKLSLCHDATTEKDESAKDLYQLIDAATAWLKKRIKNQINLKAYPGQIYLPKQLFQPGKTASPKPIGRTTTGGLKVHDEDDGNDSVDDERVKRKRPSAIKTDKVPKKIKATLKSLEKAVLNIADDDDETKSVNEAVSDDETKSNGDATQVLFTDEASAIEIAHCTHQPQV</sequence>
<dbReference type="VEuPathDB" id="FungiDB:H310_06609"/>
<dbReference type="EMBL" id="QUSY01000199">
    <property type="protein sequence ID" value="RHY31627.1"/>
    <property type="molecule type" value="Genomic_DNA"/>
</dbReference>
<keyword evidence="2" id="KW-0132">Cell division</keyword>
<keyword evidence="3" id="KW-0498">Mitosis</keyword>
<accession>A0A3R6WP74</accession>
<evidence type="ECO:0000256" key="6">
    <source>
        <dbReference type="SAM" id="MobiDB-lite"/>
    </source>
</evidence>
<feature type="signal peptide" evidence="7">
    <location>
        <begin position="1"/>
        <end position="15"/>
    </location>
</feature>
<keyword evidence="10" id="KW-1185">Reference proteome</keyword>
<feature type="region of interest" description="Disordered" evidence="6">
    <location>
        <begin position="250"/>
        <end position="270"/>
    </location>
</feature>
<keyword evidence="7" id="KW-0732">Signal</keyword>
<dbReference type="InterPro" id="IPR039776">
    <property type="entry name" value="Pds5"/>
</dbReference>
<proteinExistence type="predicted"/>
<dbReference type="GO" id="GO:0006281">
    <property type="term" value="P:DNA repair"/>
    <property type="evidence" value="ECO:0007669"/>
    <property type="project" value="TreeGrafter"/>
</dbReference>
<organism evidence="9 10">
    <name type="scientific">Aphanomyces invadans</name>
    <dbReference type="NCBI Taxonomy" id="157072"/>
    <lineage>
        <taxon>Eukaryota</taxon>
        <taxon>Sar</taxon>
        <taxon>Stramenopiles</taxon>
        <taxon>Oomycota</taxon>
        <taxon>Saprolegniomycetes</taxon>
        <taxon>Saprolegniales</taxon>
        <taxon>Verrucalvaceae</taxon>
        <taxon>Aphanomyces</taxon>
    </lineage>
</organism>
<dbReference type="PROSITE" id="PS51184">
    <property type="entry name" value="JMJC"/>
    <property type="match status" value="1"/>
</dbReference>
<dbReference type="InterPro" id="IPR038607">
    <property type="entry name" value="PhoD-like_sf"/>
</dbReference>
<dbReference type="InterPro" id="IPR016024">
    <property type="entry name" value="ARM-type_fold"/>
</dbReference>
<reference evidence="9 10" key="1">
    <citation type="submission" date="2018-08" db="EMBL/GenBank/DDBJ databases">
        <title>Aphanomyces genome sequencing and annotation.</title>
        <authorList>
            <person name="Minardi D."/>
            <person name="Oidtmann B."/>
            <person name="Van Der Giezen M."/>
            <person name="Studholme D.J."/>
        </authorList>
    </citation>
    <scope>NUCLEOTIDE SEQUENCE [LARGE SCALE GENOMIC DNA]</scope>
    <source>
        <strain evidence="9 10">NJM0002</strain>
    </source>
</reference>
<dbReference type="VEuPathDB" id="FungiDB:H310_06611"/>
<dbReference type="InterPro" id="IPR029052">
    <property type="entry name" value="Metallo-depent_PP-like"/>
</dbReference>
<evidence type="ECO:0000256" key="5">
    <source>
        <dbReference type="ARBA" id="ARBA00023306"/>
    </source>
</evidence>
<dbReference type="InterPro" id="IPR041667">
    <property type="entry name" value="Cupin_8"/>
</dbReference>
<dbReference type="PANTHER" id="PTHR12663">
    <property type="entry name" value="ANDROGEN INDUCED INHIBITOR OF PROLIFERATION AS3 / PDS5-RELATED"/>
    <property type="match status" value="1"/>
</dbReference>
<feature type="chain" id="PRO_5018706269" description="JmjC domain-containing protein" evidence="7">
    <location>
        <begin position="16"/>
        <end position="1929"/>
    </location>
</feature>
<dbReference type="GO" id="GO:0007064">
    <property type="term" value="P:mitotic sister chromatid cohesion"/>
    <property type="evidence" value="ECO:0007669"/>
    <property type="project" value="InterPro"/>
</dbReference>
<comment type="caution">
    <text evidence="9">The sequence shown here is derived from an EMBL/GenBank/DDBJ whole genome shotgun (WGS) entry which is preliminary data.</text>
</comment>
<dbReference type="GO" id="GO:0005634">
    <property type="term" value="C:nucleus"/>
    <property type="evidence" value="ECO:0007669"/>
    <property type="project" value="UniProtKB-SubCell"/>
</dbReference>
<dbReference type="SMART" id="SM00558">
    <property type="entry name" value="JmjC"/>
    <property type="match status" value="1"/>
</dbReference>
<dbReference type="InterPro" id="IPR003347">
    <property type="entry name" value="JmjC_dom"/>
</dbReference>
<dbReference type="GO" id="GO:0000785">
    <property type="term" value="C:chromatin"/>
    <property type="evidence" value="ECO:0007669"/>
    <property type="project" value="TreeGrafter"/>
</dbReference>
<evidence type="ECO:0000256" key="4">
    <source>
        <dbReference type="ARBA" id="ARBA00023242"/>
    </source>
</evidence>
<feature type="region of interest" description="Disordered" evidence="6">
    <location>
        <begin position="1885"/>
        <end position="1906"/>
    </location>
</feature>
<dbReference type="Gene3D" id="3.60.21.70">
    <property type="entry name" value="PhoD-like phosphatase"/>
    <property type="match status" value="1"/>
</dbReference>
<gene>
    <name evidence="9" type="ORF">DYB32_003327</name>
</gene>
<dbReference type="Proteomes" id="UP000285060">
    <property type="component" value="Unassembled WGS sequence"/>
</dbReference>
<evidence type="ECO:0000256" key="2">
    <source>
        <dbReference type="ARBA" id="ARBA00022618"/>
    </source>
</evidence>
<dbReference type="Pfam" id="PF20168">
    <property type="entry name" value="PDS5"/>
    <property type="match status" value="2"/>
</dbReference>
<protein>
    <recommendedName>
        <fullName evidence="8">JmjC domain-containing protein</fullName>
    </recommendedName>
</protein>
<dbReference type="InterPro" id="IPR011989">
    <property type="entry name" value="ARM-like"/>
</dbReference>
<dbReference type="SUPFAM" id="SSF56300">
    <property type="entry name" value="Metallo-dependent phosphatases"/>
    <property type="match status" value="1"/>
</dbReference>